<dbReference type="PRINTS" id="PR00053">
    <property type="entry name" value="FORKHEAD"/>
</dbReference>
<dbReference type="CTD" id="116113"/>
<dbReference type="SUPFAM" id="SSF46785">
    <property type="entry name" value="Winged helix' DNA-binding domain"/>
    <property type="match status" value="1"/>
</dbReference>
<evidence type="ECO:0000256" key="11">
    <source>
        <dbReference type="PROSITE-ProRule" id="PRU00089"/>
    </source>
</evidence>
<dbReference type="PROSITE" id="PS00658">
    <property type="entry name" value="FORK_HEAD_2"/>
    <property type="match status" value="1"/>
</dbReference>
<keyword evidence="7 11" id="KW-0238">DNA-binding</keyword>
<dbReference type="PROSITE" id="PS50039">
    <property type="entry name" value="FORK_HEAD_3"/>
    <property type="match status" value="1"/>
</dbReference>
<dbReference type="CDD" id="cd20067">
    <property type="entry name" value="FH_FOXP4"/>
    <property type="match status" value="1"/>
</dbReference>
<dbReference type="GeneID" id="768088"/>
<gene>
    <name evidence="15 16" type="primary">foxp4</name>
    <name evidence="15" type="synonym">FKHLA</name>
    <name evidence="15" type="synonym">hfkhla</name>
    <name evidence="15" type="synonym">xlfoxp4</name>
</gene>
<dbReference type="GO" id="GO:0003700">
    <property type="term" value="F:DNA-binding transcription factor activity"/>
    <property type="evidence" value="ECO:0007669"/>
    <property type="project" value="InterPro"/>
</dbReference>
<evidence type="ECO:0000313" key="16">
    <source>
        <dbReference type="Xenbase" id="XB-GENE-982692"/>
    </source>
</evidence>
<keyword evidence="9 11" id="KW-0539">Nucleus</keyword>
<dbReference type="Gene3D" id="1.10.10.10">
    <property type="entry name" value="Winged helix-like DNA-binding domain superfamily/Winged helix DNA-binding domain"/>
    <property type="match status" value="1"/>
</dbReference>
<dbReference type="InterPro" id="IPR032354">
    <property type="entry name" value="FOXP-CC"/>
</dbReference>
<feature type="compositionally biased region" description="Polar residues" evidence="12">
    <location>
        <begin position="579"/>
        <end position="602"/>
    </location>
</feature>
<dbReference type="InterPro" id="IPR036388">
    <property type="entry name" value="WH-like_DNA-bd_sf"/>
</dbReference>
<keyword evidence="4" id="KW-0863">Zinc-finger</keyword>
<accession>A0A8J0SQY8</accession>
<dbReference type="FunFam" id="1.20.5.340:FF:000005">
    <property type="entry name" value="Forkhead box P1, isoform CRA_f"/>
    <property type="match status" value="1"/>
</dbReference>
<keyword evidence="8" id="KW-0804">Transcription</keyword>
<feature type="domain" description="Fork-head" evidence="13">
    <location>
        <begin position="440"/>
        <end position="513"/>
    </location>
</feature>
<dbReference type="PANTHER" id="PTHR45796">
    <property type="entry name" value="FORKHEAD BOX P, ISOFORM C"/>
    <property type="match status" value="1"/>
</dbReference>
<evidence type="ECO:0000256" key="9">
    <source>
        <dbReference type="ARBA" id="ARBA00023242"/>
    </source>
</evidence>
<evidence type="ECO:0000256" key="1">
    <source>
        <dbReference type="ARBA" id="ARBA00004123"/>
    </source>
</evidence>
<comment type="subcellular location">
    <subcellularLocation>
        <location evidence="1 11">Nucleus</location>
    </subcellularLocation>
</comment>
<dbReference type="Gene3D" id="1.20.5.340">
    <property type="match status" value="1"/>
</dbReference>
<dbReference type="RefSeq" id="XP_012820069.1">
    <property type="nucleotide sequence ID" value="XM_012964615.3"/>
</dbReference>
<dbReference type="InterPro" id="IPR036390">
    <property type="entry name" value="WH_DNA-bd_sf"/>
</dbReference>
<keyword evidence="14" id="KW-1185">Reference proteome</keyword>
<keyword evidence="3" id="KW-0479">Metal-binding</keyword>
<feature type="region of interest" description="Disordered" evidence="12">
    <location>
        <begin position="1"/>
        <end position="45"/>
    </location>
</feature>
<evidence type="ECO:0000256" key="2">
    <source>
        <dbReference type="ARBA" id="ARBA00022491"/>
    </source>
</evidence>
<proteinExistence type="predicted"/>
<feature type="compositionally biased region" description="Acidic residues" evidence="12">
    <location>
        <begin position="632"/>
        <end position="644"/>
    </location>
</feature>
<dbReference type="SMART" id="SM00339">
    <property type="entry name" value="FH"/>
    <property type="match status" value="1"/>
</dbReference>
<dbReference type="GO" id="GO:0008270">
    <property type="term" value="F:zinc ion binding"/>
    <property type="evidence" value="ECO:0007669"/>
    <property type="project" value="UniProtKB-KW"/>
</dbReference>
<evidence type="ECO:0000256" key="7">
    <source>
        <dbReference type="ARBA" id="ARBA00023125"/>
    </source>
</evidence>
<evidence type="ECO:0000313" key="14">
    <source>
        <dbReference type="Proteomes" id="UP000008143"/>
    </source>
</evidence>
<keyword evidence="6" id="KW-0805">Transcription regulation</keyword>
<feature type="region of interest" description="Disordered" evidence="12">
    <location>
        <begin position="247"/>
        <end position="274"/>
    </location>
</feature>
<dbReference type="InterPro" id="IPR001766">
    <property type="entry name" value="Fork_head_dom"/>
</dbReference>
<feature type="compositionally biased region" description="Basic and acidic residues" evidence="12">
    <location>
        <begin position="264"/>
        <end position="274"/>
    </location>
</feature>
<keyword evidence="2" id="KW-0678">Repressor</keyword>
<feature type="compositionally biased region" description="Polar residues" evidence="12">
    <location>
        <begin position="1"/>
        <end position="29"/>
    </location>
</feature>
<evidence type="ECO:0000256" key="8">
    <source>
        <dbReference type="ARBA" id="ARBA00023163"/>
    </source>
</evidence>
<evidence type="ECO:0000256" key="6">
    <source>
        <dbReference type="ARBA" id="ARBA00023015"/>
    </source>
</evidence>
<dbReference type="InterPro" id="IPR030456">
    <property type="entry name" value="TF_fork_head_CS_2"/>
</dbReference>
<evidence type="ECO:0000256" key="5">
    <source>
        <dbReference type="ARBA" id="ARBA00022833"/>
    </source>
</evidence>
<keyword evidence="5" id="KW-0862">Zinc</keyword>
<comment type="function">
    <text evidence="10">Transcriptional repressor.</text>
</comment>
<dbReference type="AGR" id="Xenbase:XB-GENE-982692"/>
<dbReference type="Pfam" id="PF16159">
    <property type="entry name" value="FOXP-CC"/>
    <property type="match status" value="1"/>
</dbReference>
<name>A0A8J0SQY8_XENTR</name>
<dbReference type="Proteomes" id="UP000008143">
    <property type="component" value="Chromosome 2"/>
</dbReference>
<sequence length="644" mass="71275">MMVESASESIRSTPTSQNGVGSLPNQSESCVGREGAGSGDTNGELSPAELLHFQQQQALQMARQLLLQQATGLSSPSSTDNKQPSVQVPVSVAMMSPGMITPQQMQQILSPTQLQAVLQQQQALMLQQLQEYYKKQQEQLHLQLLSQQQAGKQQPKESSLGNKQLAFQQQLLQMQQLQQQHLLNLQRQNLVGLQSGQGPLPIQSLPQAVSPSDLQQLLKEMSSNQEESSKQDTVDLTTSITTSFPNSKVSLPTIHPSLPNGQNTRRDSMSHYESSHPLYGHGECRWPGCEALCEDMGQFIKHLNTEHALDDRSTAQCRVQMQVVQQLEIQLAKESERLQAMMTHLHMRPSEPKPFSQPLNLVSSASHNKMSPDTFPDGLPQPPTSATAPITPLRQGTSVISSSSLPSVGPVRRRIVDKFSTPISSELAQNHEFYKNAEVRPPFTYASLIRQAILDTPDRQLTLNEIYNWFTRMFAYFRRNTATWKNAVRHNLSLHKCFVRVENVKGAVWTVDELEYQKRRPPKMTGPTLVKNMISGLGYSALNASYQAALAESSFPLLNSPPLHNSSGSVLHGGHDDVTSTGEPGNSNGSSPRLSPQYSQSIHVKEEPAEDDVRPASLSAPTNQTTVLPEDRDIEPETPMEDLP</sequence>
<dbReference type="InterPro" id="IPR050998">
    <property type="entry name" value="FOXP"/>
</dbReference>
<dbReference type="PANTHER" id="PTHR45796:SF7">
    <property type="entry name" value="FORKHEAD BOX PROTEIN P4"/>
    <property type="match status" value="1"/>
</dbReference>
<evidence type="ECO:0000259" key="13">
    <source>
        <dbReference type="PROSITE" id="PS50039"/>
    </source>
</evidence>
<feature type="DNA-binding region" description="Fork-head" evidence="11">
    <location>
        <begin position="440"/>
        <end position="513"/>
    </location>
</feature>
<reference evidence="15" key="1">
    <citation type="submission" date="2025-08" db="UniProtKB">
        <authorList>
            <consortium name="RefSeq"/>
        </authorList>
    </citation>
    <scope>IDENTIFICATION</scope>
    <source>
        <strain evidence="15">Nigerian</strain>
        <tissue evidence="15">Liver and blood</tissue>
    </source>
</reference>
<evidence type="ECO:0000256" key="12">
    <source>
        <dbReference type="SAM" id="MobiDB-lite"/>
    </source>
</evidence>
<evidence type="ECO:0000313" key="15">
    <source>
        <dbReference type="RefSeq" id="XP_012820069.1"/>
    </source>
</evidence>
<dbReference type="GO" id="GO:0005634">
    <property type="term" value="C:nucleus"/>
    <property type="evidence" value="ECO:0007669"/>
    <property type="project" value="UniProtKB-SubCell"/>
</dbReference>
<dbReference type="InterPro" id="IPR047414">
    <property type="entry name" value="FH_FOXP4"/>
</dbReference>
<feature type="region of interest" description="Disordered" evidence="12">
    <location>
        <begin position="566"/>
        <end position="644"/>
    </location>
</feature>
<dbReference type="FunFam" id="1.10.10.10:FF:000010">
    <property type="entry name" value="Forkhead box P2 isoform B"/>
    <property type="match status" value="1"/>
</dbReference>
<dbReference type="GO" id="GO:0043565">
    <property type="term" value="F:sequence-specific DNA binding"/>
    <property type="evidence" value="ECO:0007669"/>
    <property type="project" value="InterPro"/>
</dbReference>
<dbReference type="OrthoDB" id="5830876at2759"/>
<evidence type="ECO:0000256" key="4">
    <source>
        <dbReference type="ARBA" id="ARBA00022771"/>
    </source>
</evidence>
<dbReference type="AlphaFoldDB" id="A0A8J0SQY8"/>
<feature type="compositionally biased region" description="Basic and acidic residues" evidence="12">
    <location>
        <begin position="603"/>
        <end position="614"/>
    </location>
</feature>
<dbReference type="Xenbase" id="XB-GENE-982692">
    <property type="gene designation" value="foxp4"/>
</dbReference>
<protein>
    <submittedName>
        <fullName evidence="15">Forkhead box protein P4 isoform X2</fullName>
    </submittedName>
</protein>
<dbReference type="Pfam" id="PF00250">
    <property type="entry name" value="Forkhead"/>
    <property type="match status" value="1"/>
</dbReference>
<evidence type="ECO:0000256" key="3">
    <source>
        <dbReference type="ARBA" id="ARBA00022723"/>
    </source>
</evidence>
<organism evidence="14 15">
    <name type="scientific">Xenopus tropicalis</name>
    <name type="common">Western clawed frog</name>
    <name type="synonym">Silurana tropicalis</name>
    <dbReference type="NCBI Taxonomy" id="8364"/>
    <lineage>
        <taxon>Eukaryota</taxon>
        <taxon>Metazoa</taxon>
        <taxon>Chordata</taxon>
        <taxon>Craniata</taxon>
        <taxon>Vertebrata</taxon>
        <taxon>Euteleostomi</taxon>
        <taxon>Amphibia</taxon>
        <taxon>Batrachia</taxon>
        <taxon>Anura</taxon>
        <taxon>Pipoidea</taxon>
        <taxon>Pipidae</taxon>
        <taxon>Xenopodinae</taxon>
        <taxon>Xenopus</taxon>
        <taxon>Silurana</taxon>
    </lineage>
</organism>
<evidence type="ECO:0000256" key="10">
    <source>
        <dbReference type="ARBA" id="ARBA00057867"/>
    </source>
</evidence>